<proteinExistence type="inferred from homology"/>
<dbReference type="PATRIC" id="fig|1125411.7.peg.1440"/>
<evidence type="ECO:0000256" key="1">
    <source>
        <dbReference type="ARBA" id="ARBA00004429"/>
    </source>
</evidence>
<name>A0A0M3T278_9GAMM</name>
<dbReference type="STRING" id="1125411.W908_07305"/>
<keyword evidence="4" id="KW-0997">Cell inner membrane</keyword>
<keyword evidence="11" id="KW-1185">Reference proteome</keyword>
<keyword evidence="6 8" id="KW-1133">Transmembrane helix</keyword>
<evidence type="ECO:0000313" key="10">
    <source>
        <dbReference type="EMBL" id="ALE02341.1"/>
    </source>
</evidence>
<dbReference type="CDD" id="cd06261">
    <property type="entry name" value="TM_PBP2"/>
    <property type="match status" value="1"/>
</dbReference>
<evidence type="ECO:0000256" key="6">
    <source>
        <dbReference type="ARBA" id="ARBA00022989"/>
    </source>
</evidence>
<feature type="transmembrane region" description="Helical" evidence="8">
    <location>
        <begin position="101"/>
        <end position="120"/>
    </location>
</feature>
<evidence type="ECO:0000256" key="2">
    <source>
        <dbReference type="ARBA" id="ARBA00022448"/>
    </source>
</evidence>
<organism evidence="10 11">
    <name type="scientific">Candidatus Pseudothioglobus singularis PS1</name>
    <dbReference type="NCBI Taxonomy" id="1125411"/>
    <lineage>
        <taxon>Bacteria</taxon>
        <taxon>Pseudomonadati</taxon>
        <taxon>Pseudomonadota</taxon>
        <taxon>Gammaproteobacteria</taxon>
        <taxon>Candidatus Pseudothioglobaceae</taxon>
        <taxon>Candidatus Pseudothioglobus</taxon>
    </lineage>
</organism>
<feature type="transmembrane region" description="Helical" evidence="8">
    <location>
        <begin position="169"/>
        <end position="191"/>
    </location>
</feature>
<evidence type="ECO:0000256" key="5">
    <source>
        <dbReference type="ARBA" id="ARBA00022692"/>
    </source>
</evidence>
<gene>
    <name evidence="10" type="ORF">W908_07305</name>
</gene>
<dbReference type="SUPFAM" id="SSF161098">
    <property type="entry name" value="MetI-like"/>
    <property type="match status" value="1"/>
</dbReference>
<keyword evidence="2 8" id="KW-0813">Transport</keyword>
<dbReference type="InterPro" id="IPR035906">
    <property type="entry name" value="MetI-like_sf"/>
</dbReference>
<sequence length="301" mass="33386">MKFPSYITPREKLWFYTYRTFCGLVLFFLVAPLIVVIPLSFTNSVFLQFVPEMKIFSFETWSFNFEGYGTRWYKELFGICSANSGTTVCTDRWMIGFKNSAIIAVFATFFASVLGTLGALGLSNRHMPFNRLIMALMISPMIVPLIITAAGTFFFFAKVNLVATLPGLIIAHTILGIPFVVITVTASLAGFDNNLMRAASNLGGSPLRNFFKIQAPLIAPGVISGALFAFITSFDEVVIVLFVGGPDQYTLPRQMWSGIRNEISPTILAAATILVIFSILLLSTLEMLRRRSEKIRGITPH</sequence>
<dbReference type="Pfam" id="PF00528">
    <property type="entry name" value="BPD_transp_1"/>
    <property type="match status" value="1"/>
</dbReference>
<evidence type="ECO:0000256" key="4">
    <source>
        <dbReference type="ARBA" id="ARBA00022519"/>
    </source>
</evidence>
<dbReference type="RefSeq" id="WP_053820552.1">
    <property type="nucleotide sequence ID" value="NZ_CP006911.1"/>
</dbReference>
<feature type="transmembrane region" description="Helical" evidence="8">
    <location>
        <begin position="132"/>
        <end position="157"/>
    </location>
</feature>
<comment type="similarity">
    <text evidence="8">Belongs to the binding-protein-dependent transport system permease family.</text>
</comment>
<evidence type="ECO:0000256" key="8">
    <source>
        <dbReference type="RuleBase" id="RU363032"/>
    </source>
</evidence>
<evidence type="ECO:0000259" key="9">
    <source>
        <dbReference type="PROSITE" id="PS50928"/>
    </source>
</evidence>
<dbReference type="InterPro" id="IPR000515">
    <property type="entry name" value="MetI-like"/>
</dbReference>
<keyword evidence="7 8" id="KW-0472">Membrane</keyword>
<dbReference type="EMBL" id="CP006911">
    <property type="protein sequence ID" value="ALE02341.1"/>
    <property type="molecule type" value="Genomic_DNA"/>
</dbReference>
<evidence type="ECO:0000256" key="7">
    <source>
        <dbReference type="ARBA" id="ARBA00023136"/>
    </source>
</evidence>
<dbReference type="GO" id="GO:0055085">
    <property type="term" value="P:transmembrane transport"/>
    <property type="evidence" value="ECO:0007669"/>
    <property type="project" value="InterPro"/>
</dbReference>
<dbReference type="PANTHER" id="PTHR43357">
    <property type="entry name" value="INNER MEMBRANE ABC TRANSPORTER PERMEASE PROTEIN YDCV"/>
    <property type="match status" value="1"/>
</dbReference>
<dbReference type="Gene3D" id="1.10.3720.10">
    <property type="entry name" value="MetI-like"/>
    <property type="match status" value="1"/>
</dbReference>
<comment type="subcellular location">
    <subcellularLocation>
        <location evidence="1">Cell inner membrane</location>
        <topology evidence="1">Multi-pass membrane protein</topology>
    </subcellularLocation>
    <subcellularLocation>
        <location evidence="8">Cell membrane</location>
        <topology evidence="8">Multi-pass membrane protein</topology>
    </subcellularLocation>
</comment>
<accession>A0A0M3T278</accession>
<dbReference type="PANTHER" id="PTHR43357:SF4">
    <property type="entry name" value="INNER MEMBRANE ABC TRANSPORTER PERMEASE PROTEIN YDCV"/>
    <property type="match status" value="1"/>
</dbReference>
<dbReference type="KEGG" id="tsn:W908_07305"/>
<feature type="transmembrane region" description="Helical" evidence="8">
    <location>
        <begin position="21"/>
        <end position="41"/>
    </location>
</feature>
<feature type="domain" description="ABC transmembrane type-1" evidence="9">
    <location>
        <begin position="97"/>
        <end position="286"/>
    </location>
</feature>
<dbReference type="GO" id="GO:0005886">
    <property type="term" value="C:plasma membrane"/>
    <property type="evidence" value="ECO:0007669"/>
    <property type="project" value="UniProtKB-SubCell"/>
</dbReference>
<evidence type="ECO:0000313" key="11">
    <source>
        <dbReference type="Proteomes" id="UP000068905"/>
    </source>
</evidence>
<keyword evidence="3" id="KW-1003">Cell membrane</keyword>
<evidence type="ECO:0000256" key="3">
    <source>
        <dbReference type="ARBA" id="ARBA00022475"/>
    </source>
</evidence>
<dbReference type="OrthoDB" id="9815533at2"/>
<feature type="transmembrane region" description="Helical" evidence="8">
    <location>
        <begin position="263"/>
        <end position="285"/>
    </location>
</feature>
<keyword evidence="5 8" id="KW-0812">Transmembrane</keyword>
<feature type="transmembrane region" description="Helical" evidence="8">
    <location>
        <begin position="217"/>
        <end position="243"/>
    </location>
</feature>
<reference evidence="10 11" key="1">
    <citation type="journal article" date="2015" name="Genome Announc.">
        <title>Genome Sequence of 'Candidatus Thioglobus singularis' Strain PS1, a Mixotroph from the SUP05 Clade of Marine Gammaproteobacteria.</title>
        <authorList>
            <person name="Marshall K.T."/>
            <person name="Morris R.M."/>
        </authorList>
    </citation>
    <scope>NUCLEOTIDE SEQUENCE [LARGE SCALE GENOMIC DNA]</scope>
    <source>
        <strain evidence="10 11">PS1</strain>
    </source>
</reference>
<dbReference type="PROSITE" id="PS50928">
    <property type="entry name" value="ABC_TM1"/>
    <property type="match status" value="1"/>
</dbReference>
<dbReference type="Proteomes" id="UP000068905">
    <property type="component" value="Chromosome"/>
</dbReference>
<protein>
    <submittedName>
        <fullName evidence="10">Polyamine ABC transporter permease</fullName>
    </submittedName>
</protein>
<dbReference type="AlphaFoldDB" id="A0A0M3T278"/>